<feature type="domain" description="DNA methylase adenine-specific" evidence="5">
    <location>
        <begin position="333"/>
        <end position="539"/>
    </location>
</feature>
<evidence type="ECO:0000256" key="2">
    <source>
        <dbReference type="ARBA" id="ARBA00022603"/>
    </source>
</evidence>
<gene>
    <name evidence="7" type="ORF">UH38_19630</name>
</gene>
<reference evidence="7 8" key="1">
    <citation type="submission" date="2015-02" db="EMBL/GenBank/DDBJ databases">
        <title>Draft genome of a novel marine cyanobacterium (Chroococcales) isolated from South Atlantic Ocean.</title>
        <authorList>
            <person name="Rigonato J."/>
            <person name="Alvarenga D.O."/>
            <person name="Branco L.H."/>
            <person name="Varani A.M."/>
            <person name="Brandini F.P."/>
            <person name="Fiore M.F."/>
        </authorList>
    </citation>
    <scope>NUCLEOTIDE SEQUENCE [LARGE SCALE GENOMIC DNA]</scope>
    <source>
        <strain evidence="7 8">CENA595</strain>
    </source>
</reference>
<dbReference type="Gene3D" id="3.40.50.150">
    <property type="entry name" value="Vaccinia Virus protein VP39"/>
    <property type="match status" value="1"/>
</dbReference>
<dbReference type="PANTHER" id="PTHR33841:SF1">
    <property type="entry name" value="DNA METHYLTRANSFERASE A"/>
    <property type="match status" value="1"/>
</dbReference>
<dbReference type="REBASE" id="113172">
    <property type="entry name" value="Ccy595ORF19630P"/>
</dbReference>
<comment type="caution">
    <text evidence="7">The sequence shown here is derived from an EMBL/GenBank/DDBJ whole genome shotgun (WGS) entry which is preliminary data.</text>
</comment>
<organism evidence="7 8">
    <name type="scientific">Aliterella atlantica CENA595</name>
    <dbReference type="NCBI Taxonomy" id="1618023"/>
    <lineage>
        <taxon>Bacteria</taxon>
        <taxon>Bacillati</taxon>
        <taxon>Cyanobacteriota</taxon>
        <taxon>Cyanophyceae</taxon>
        <taxon>Chroococcidiopsidales</taxon>
        <taxon>Aliterellaceae</taxon>
        <taxon>Aliterella</taxon>
    </lineage>
</organism>
<feature type="domain" description="Type ISP restriction-modification enzyme LLaBIII C-terminal specificity" evidence="6">
    <location>
        <begin position="739"/>
        <end position="1078"/>
    </location>
</feature>
<dbReference type="Pfam" id="PF02384">
    <property type="entry name" value="N6_Mtase"/>
    <property type="match status" value="1"/>
</dbReference>
<evidence type="ECO:0000259" key="6">
    <source>
        <dbReference type="Pfam" id="PF18135"/>
    </source>
</evidence>
<dbReference type="PATRIC" id="fig|1618023.3.peg.1940"/>
<evidence type="ECO:0000256" key="4">
    <source>
        <dbReference type="ARBA" id="ARBA00047942"/>
    </source>
</evidence>
<dbReference type="Proteomes" id="UP000032452">
    <property type="component" value="Unassembled WGS sequence"/>
</dbReference>
<name>A0A0D8ZN88_9CYAN</name>
<dbReference type="InterPro" id="IPR050953">
    <property type="entry name" value="N4_N6_ade-DNA_methylase"/>
</dbReference>
<dbReference type="GO" id="GO:0003677">
    <property type="term" value="F:DNA binding"/>
    <property type="evidence" value="ECO:0007669"/>
    <property type="project" value="InterPro"/>
</dbReference>
<dbReference type="Pfam" id="PF18135">
    <property type="entry name" value="Type_ISP_C"/>
    <property type="match status" value="1"/>
</dbReference>
<accession>A0A0D8ZN88</accession>
<dbReference type="EC" id="2.1.1.72" evidence="1"/>
<keyword evidence="8" id="KW-1185">Reference proteome</keyword>
<dbReference type="AlphaFoldDB" id="A0A0D8ZN88"/>
<proteinExistence type="predicted"/>
<evidence type="ECO:0000256" key="1">
    <source>
        <dbReference type="ARBA" id="ARBA00011900"/>
    </source>
</evidence>
<sequence>MTFTKQLSRALMTGTNEERVEELRKILKYPVQQKDPGGSRFYYLHPGEDEAEARDTCPIAVGFYSELNDATDGEIRSFLTAGEPQPEIYKHYTSRVSEDQPVMYLLLPAKEGAGRVPLVLPNEGGLRSRQIQTFDWNEPELLARLRRLEQGVLPIATRALCSVPLVEGVFYDPIKTAKELARSLAEVARKIEKAIPTVYDAEKKDGYLHKLLKNFQRDLLPNLQATPHNEKDYSFADIYAQTIAYGLFTARVFNHVKDEREGKAKETDFNRQDAWKQLPETNPFLRKLFREISEQKSQELGKELIEAIADIFIILRKTKMDAILSDFRQKMNQEDIVIRFYEDFLKAYKPEMRELRGVYYTPEPIVSYIVRSVDSILKADFGLEDGLVDATKVQVKTKDGKNTKETHKVLITDVAIGTGTFLHSVIDHIHKSFKPSQQLTWSDYVSQHLLPRLSGFELLMAPYAVAHMKLGLQLAELGYKFDTDERLRVYLTNALQEAFQIPPADGFDNWIRDEADAANIIKQEAPVMVLLGNPPYSGHSANNGTWISNLLKGKDTITSQETSSYFEVDGKPLGEKNPKWLNDDYVKFIRFSQWRIEQTGYGILAFVTNHGYLDNPTFRGMRQSLMETFDDIYVLDLHGNSKKKERCPDGSKDENVFDIQQGVSINIFVKHPNGKKENATVHHANLWGVQECKYNWLKENDINTTQWTTLQPQSPFYLFVPQNNDLLAEYQDGLKITEAMSTNGWGIATRKDYLLTDFTVESLTQRMSIVVNGTLDEAYQEGVKDNESWSFSKIKNRLGSDIKSRVYSYYYRPFDYRYIFYEPLMIERGDHRLPIAKNFIHERNNLSLLISRTGAASGSPIWDVMFVGDSLSDLNLFRRGGAFIFPLYLYPDTDNLHQSTTAEQRRPNFSEDFLNAIKDKLGYIPTPEAIFYYIYAIFHSPTYRTRYAEFLKIDFPRVPLTSCDRLFRQLATYGEELVALHLMKSPKLDNLITQFVEGRGDRLVDAGHPKFSQGEVVINKKGDKFTGVPENVWNFHVGGYQVCQKWLKDRKGRTLSDEDILHYQKIVVSLQETIEIMEKIDAAIPGFPIQ</sequence>
<dbReference type="SUPFAM" id="SSF53335">
    <property type="entry name" value="S-adenosyl-L-methionine-dependent methyltransferases"/>
    <property type="match status" value="1"/>
</dbReference>
<dbReference type="InterPro" id="IPR003356">
    <property type="entry name" value="DNA_methylase_A-5"/>
</dbReference>
<evidence type="ECO:0000313" key="7">
    <source>
        <dbReference type="EMBL" id="KJH70205.1"/>
    </source>
</evidence>
<dbReference type="PRINTS" id="PR00507">
    <property type="entry name" value="N12N6MTFRASE"/>
</dbReference>
<dbReference type="InterPro" id="IPR029063">
    <property type="entry name" value="SAM-dependent_MTases_sf"/>
</dbReference>
<dbReference type="PANTHER" id="PTHR33841">
    <property type="entry name" value="DNA METHYLTRANSFERASE YEEA-RELATED"/>
    <property type="match status" value="1"/>
</dbReference>
<dbReference type="InterPro" id="IPR041635">
    <property type="entry name" value="Type_ISP_LLaBIII_C"/>
</dbReference>
<dbReference type="STRING" id="1618023.UH38_19630"/>
<evidence type="ECO:0000259" key="5">
    <source>
        <dbReference type="Pfam" id="PF02384"/>
    </source>
</evidence>
<dbReference type="GO" id="GO:0008170">
    <property type="term" value="F:N-methyltransferase activity"/>
    <property type="evidence" value="ECO:0007669"/>
    <property type="project" value="InterPro"/>
</dbReference>
<dbReference type="OrthoDB" id="9758243at2"/>
<evidence type="ECO:0000256" key="3">
    <source>
        <dbReference type="ARBA" id="ARBA00022679"/>
    </source>
</evidence>
<dbReference type="GO" id="GO:0032259">
    <property type="term" value="P:methylation"/>
    <property type="evidence" value="ECO:0007669"/>
    <property type="project" value="UniProtKB-KW"/>
</dbReference>
<dbReference type="EMBL" id="JYON01000026">
    <property type="protein sequence ID" value="KJH70205.1"/>
    <property type="molecule type" value="Genomic_DNA"/>
</dbReference>
<dbReference type="RefSeq" id="WP_045056389.1">
    <property type="nucleotide sequence ID" value="NZ_CAWMDP010000019.1"/>
</dbReference>
<keyword evidence="3 7" id="KW-0808">Transferase</keyword>
<protein>
    <recommendedName>
        <fullName evidence="1">site-specific DNA-methyltransferase (adenine-specific)</fullName>
        <ecNumber evidence="1">2.1.1.72</ecNumber>
    </recommendedName>
</protein>
<comment type="catalytic activity">
    <reaction evidence="4">
        <text>a 2'-deoxyadenosine in DNA + S-adenosyl-L-methionine = an N(6)-methyl-2'-deoxyadenosine in DNA + S-adenosyl-L-homocysteine + H(+)</text>
        <dbReference type="Rhea" id="RHEA:15197"/>
        <dbReference type="Rhea" id="RHEA-COMP:12418"/>
        <dbReference type="Rhea" id="RHEA-COMP:12419"/>
        <dbReference type="ChEBI" id="CHEBI:15378"/>
        <dbReference type="ChEBI" id="CHEBI:57856"/>
        <dbReference type="ChEBI" id="CHEBI:59789"/>
        <dbReference type="ChEBI" id="CHEBI:90615"/>
        <dbReference type="ChEBI" id="CHEBI:90616"/>
        <dbReference type="EC" id="2.1.1.72"/>
    </reaction>
</comment>
<dbReference type="GO" id="GO:0009007">
    <property type="term" value="F:site-specific DNA-methyltransferase (adenine-specific) activity"/>
    <property type="evidence" value="ECO:0007669"/>
    <property type="project" value="UniProtKB-EC"/>
</dbReference>
<keyword evidence="2 7" id="KW-0489">Methyltransferase</keyword>
<evidence type="ECO:0000313" key="8">
    <source>
        <dbReference type="Proteomes" id="UP000032452"/>
    </source>
</evidence>